<reference evidence="1" key="1">
    <citation type="submission" date="2022-04" db="EMBL/GenBank/DDBJ databases">
        <title>Jade perch genome.</title>
        <authorList>
            <person name="Chao B."/>
        </authorList>
    </citation>
    <scope>NUCLEOTIDE SEQUENCE</scope>
    <source>
        <strain evidence="1">CB-2022</strain>
    </source>
</reference>
<name>A0ACB8XB24_9TELE</name>
<dbReference type="EMBL" id="CM041531">
    <property type="protein sequence ID" value="KAI3377065.1"/>
    <property type="molecule type" value="Genomic_DNA"/>
</dbReference>
<keyword evidence="2" id="KW-1185">Reference proteome</keyword>
<protein>
    <submittedName>
        <fullName evidence="1">Uncharacterized protein</fullName>
    </submittedName>
</protein>
<dbReference type="Proteomes" id="UP000831701">
    <property type="component" value="Chromosome 1"/>
</dbReference>
<organism evidence="1 2">
    <name type="scientific">Scortum barcoo</name>
    <name type="common">barcoo grunter</name>
    <dbReference type="NCBI Taxonomy" id="214431"/>
    <lineage>
        <taxon>Eukaryota</taxon>
        <taxon>Metazoa</taxon>
        <taxon>Chordata</taxon>
        <taxon>Craniata</taxon>
        <taxon>Vertebrata</taxon>
        <taxon>Euteleostomi</taxon>
        <taxon>Actinopterygii</taxon>
        <taxon>Neopterygii</taxon>
        <taxon>Teleostei</taxon>
        <taxon>Neoteleostei</taxon>
        <taxon>Acanthomorphata</taxon>
        <taxon>Eupercaria</taxon>
        <taxon>Centrarchiformes</taxon>
        <taxon>Terapontoidei</taxon>
        <taxon>Terapontidae</taxon>
        <taxon>Scortum</taxon>
    </lineage>
</organism>
<accession>A0ACB8XB24</accession>
<sequence length="119" mass="13923">MAPSDELLSEYLRQQKPDSEEQLEASWMDKPLHGMYHRQIEEVPDIRKSYQWLEKAGLKDSTEVLIMVAQEPALSTRVIEARVYHTRQDPRCRLCKEAPETIQHITAGCTWNTITRWLA</sequence>
<evidence type="ECO:0000313" key="1">
    <source>
        <dbReference type="EMBL" id="KAI3377065.1"/>
    </source>
</evidence>
<proteinExistence type="predicted"/>
<evidence type="ECO:0000313" key="2">
    <source>
        <dbReference type="Proteomes" id="UP000831701"/>
    </source>
</evidence>
<comment type="caution">
    <text evidence="1">The sequence shown here is derived from an EMBL/GenBank/DDBJ whole genome shotgun (WGS) entry which is preliminary data.</text>
</comment>
<gene>
    <name evidence="1" type="ORF">L3Q82_000275</name>
</gene>